<dbReference type="EMBL" id="LGRV01000003">
    <property type="protein sequence ID" value="KOS68120.1"/>
    <property type="molecule type" value="Genomic_DNA"/>
</dbReference>
<evidence type="ECO:0000313" key="2">
    <source>
        <dbReference type="EMBL" id="KOS68120.1"/>
    </source>
</evidence>
<gene>
    <name evidence="2" type="ORF">AEA09_05835</name>
</gene>
<keyword evidence="1" id="KW-0472">Membrane</keyword>
<evidence type="ECO:0000313" key="3">
    <source>
        <dbReference type="Proteomes" id="UP000050668"/>
    </source>
</evidence>
<organism evidence="2 3">
    <name type="scientific">Lysinibacillus contaminans</name>
    <dbReference type="NCBI Taxonomy" id="1293441"/>
    <lineage>
        <taxon>Bacteria</taxon>
        <taxon>Bacillati</taxon>
        <taxon>Bacillota</taxon>
        <taxon>Bacilli</taxon>
        <taxon>Bacillales</taxon>
        <taxon>Bacillaceae</taxon>
        <taxon>Lysinibacillus</taxon>
    </lineage>
</organism>
<keyword evidence="3" id="KW-1185">Reference proteome</keyword>
<accession>A0ABR5JZN0</accession>
<dbReference type="RefSeq" id="WP_053582936.1">
    <property type="nucleotide sequence ID" value="NZ_LGRV01000003.1"/>
</dbReference>
<proteinExistence type="predicted"/>
<keyword evidence="1" id="KW-1133">Transmembrane helix</keyword>
<dbReference type="Proteomes" id="UP000050668">
    <property type="component" value="Unassembled WGS sequence"/>
</dbReference>
<keyword evidence="1" id="KW-0812">Transmembrane</keyword>
<evidence type="ECO:0000256" key="1">
    <source>
        <dbReference type="SAM" id="Phobius"/>
    </source>
</evidence>
<protein>
    <submittedName>
        <fullName evidence="2">Uncharacterized protein</fullName>
    </submittedName>
</protein>
<comment type="caution">
    <text evidence="2">The sequence shown here is derived from an EMBL/GenBank/DDBJ whole genome shotgun (WGS) entry which is preliminary data.</text>
</comment>
<feature type="transmembrane region" description="Helical" evidence="1">
    <location>
        <begin position="49"/>
        <end position="68"/>
    </location>
</feature>
<feature type="transmembrane region" description="Helical" evidence="1">
    <location>
        <begin position="21"/>
        <end position="43"/>
    </location>
</feature>
<sequence>MYSDKYDNESNEIYSYKTYNIFAYIIGILLSPLLGVIMGIVGVTQRKKYAWSIIIISILGYILNFFLLNRLL</sequence>
<reference evidence="3" key="1">
    <citation type="submission" date="2015-07" db="EMBL/GenBank/DDBJ databases">
        <title>Fjat-14205 dsm 2895.</title>
        <authorList>
            <person name="Liu B."/>
            <person name="Wang J."/>
            <person name="Zhu Y."/>
            <person name="Liu G."/>
            <person name="Chen Q."/>
            <person name="Chen Z."/>
            <person name="Lan J."/>
            <person name="Che J."/>
            <person name="Ge C."/>
            <person name="Shi H."/>
            <person name="Pan Z."/>
            <person name="Liu X."/>
        </authorList>
    </citation>
    <scope>NUCLEOTIDE SEQUENCE [LARGE SCALE GENOMIC DNA]</scope>
    <source>
        <strain evidence="3">DSM 25560</strain>
    </source>
</reference>
<name>A0ABR5JZN0_9BACI</name>